<dbReference type="InterPro" id="IPR019786">
    <property type="entry name" value="Zinc_finger_PHD-type_CS"/>
</dbReference>
<feature type="binding site" evidence="7">
    <location>
        <position position="224"/>
    </location>
    <ligand>
        <name>Zn(2+)</name>
        <dbReference type="ChEBI" id="CHEBI:29105"/>
        <label>2</label>
    </ligand>
</feature>
<feature type="binding site" evidence="7">
    <location>
        <position position="184"/>
    </location>
    <ligand>
        <name>Zn(2+)</name>
        <dbReference type="ChEBI" id="CHEBI:29105"/>
        <label>1</label>
    </ligand>
</feature>
<accession>G0MR14</accession>
<dbReference type="GO" id="GO:0005634">
    <property type="term" value="C:nucleus"/>
    <property type="evidence" value="ECO:0007669"/>
    <property type="project" value="UniProtKB-SubCell"/>
</dbReference>
<evidence type="ECO:0000256" key="5">
    <source>
        <dbReference type="ARBA" id="ARBA00022833"/>
    </source>
</evidence>
<evidence type="ECO:0000256" key="7">
    <source>
        <dbReference type="PIRSR" id="PIRSR628651-51"/>
    </source>
</evidence>
<dbReference type="PROSITE" id="PS01359">
    <property type="entry name" value="ZF_PHD_1"/>
    <property type="match status" value="1"/>
</dbReference>
<evidence type="ECO:0000256" key="2">
    <source>
        <dbReference type="ARBA" id="ARBA00010210"/>
    </source>
</evidence>
<dbReference type="OMA" id="HIQQLDH"/>
<feature type="compositionally biased region" description="Basic and acidic residues" evidence="9">
    <location>
        <begin position="234"/>
        <end position="248"/>
    </location>
</feature>
<dbReference type="GO" id="GO:0008270">
    <property type="term" value="F:zinc ion binding"/>
    <property type="evidence" value="ECO:0007669"/>
    <property type="project" value="UniProtKB-KW"/>
</dbReference>
<feature type="domain" description="PHD-type" evidence="10">
    <location>
        <begin position="181"/>
        <end position="230"/>
    </location>
</feature>
<dbReference type="InterPro" id="IPR011011">
    <property type="entry name" value="Znf_FYVE_PHD"/>
</dbReference>
<dbReference type="SMART" id="SM00249">
    <property type="entry name" value="PHD"/>
    <property type="match status" value="1"/>
</dbReference>
<dbReference type="InterPro" id="IPR028651">
    <property type="entry name" value="ING_fam"/>
</dbReference>
<feature type="region of interest" description="Disordered" evidence="9">
    <location>
        <begin position="119"/>
        <end position="178"/>
    </location>
</feature>
<dbReference type="OrthoDB" id="5411773at2759"/>
<feature type="binding site" evidence="7">
    <location>
        <position position="227"/>
    </location>
    <ligand>
        <name>Zn(2+)</name>
        <dbReference type="ChEBI" id="CHEBI:29105"/>
        <label>2</label>
    </ligand>
</feature>
<feature type="binding site" evidence="7">
    <location>
        <position position="186"/>
    </location>
    <ligand>
        <name>Zn(2+)</name>
        <dbReference type="ChEBI" id="CHEBI:29105"/>
        <label>1</label>
    </ligand>
</feature>
<dbReference type="InterPro" id="IPR019787">
    <property type="entry name" value="Znf_PHD-finger"/>
</dbReference>
<dbReference type="eggNOG" id="KOG1973">
    <property type="taxonomic scope" value="Eukaryota"/>
</dbReference>
<feature type="binding site" evidence="7">
    <location>
        <position position="211"/>
    </location>
    <ligand>
        <name>Zn(2+)</name>
        <dbReference type="ChEBI" id="CHEBI:29105"/>
        <label>1</label>
    </ligand>
</feature>
<dbReference type="CDD" id="cd15505">
    <property type="entry name" value="PHD_ING"/>
    <property type="match status" value="1"/>
</dbReference>
<name>G0MR14_CAEBE</name>
<protein>
    <submittedName>
        <fullName evidence="11">CBN-LSY-13 protein</fullName>
    </submittedName>
</protein>
<comment type="similarity">
    <text evidence="2">Belongs to the ING family.</text>
</comment>
<feature type="binding site" evidence="7">
    <location>
        <position position="197"/>
    </location>
    <ligand>
        <name>Zn(2+)</name>
        <dbReference type="ChEBI" id="CHEBI:29105"/>
        <label>2</label>
    </ligand>
</feature>
<dbReference type="EMBL" id="GL379808">
    <property type="protein sequence ID" value="EGT41983.1"/>
    <property type="molecule type" value="Genomic_DNA"/>
</dbReference>
<evidence type="ECO:0000313" key="11">
    <source>
        <dbReference type="EMBL" id="EGT41983.1"/>
    </source>
</evidence>
<dbReference type="FunCoup" id="G0MR14">
    <property type="interactions" value="1581"/>
</dbReference>
<evidence type="ECO:0000313" key="12">
    <source>
        <dbReference type="Proteomes" id="UP000008068"/>
    </source>
</evidence>
<evidence type="ECO:0000256" key="9">
    <source>
        <dbReference type="SAM" id="MobiDB-lite"/>
    </source>
</evidence>
<evidence type="ECO:0000259" key="10">
    <source>
        <dbReference type="PROSITE" id="PS50016"/>
    </source>
</evidence>
<dbReference type="Gene3D" id="3.30.40.10">
    <property type="entry name" value="Zinc/RING finger domain, C3HC4 (zinc finger)"/>
    <property type="match status" value="1"/>
</dbReference>
<dbReference type="GO" id="GO:0035267">
    <property type="term" value="C:NuA4 histone acetyltransferase complex"/>
    <property type="evidence" value="ECO:0007669"/>
    <property type="project" value="TreeGrafter"/>
</dbReference>
<sequence length="263" mass="30176">MSAIQTINDMAEFFAEINQEVPKRTKEALAEIEKLDQLAKKKAEEVHRTKVEFLAHYGTMTDDSKSKAFAMLLSQVTQISDLSAKKVDIAQDAYTDACQIYDEFKIKRAKFIENCPRSPWKSPVNPAKSKSTGEDENDGIKKEKKKRGKKRKDVPSTSDAVIKMEEGADENMEGGEEKDPKTYCWCQLEKDDQMVCCENPSCKYEWYHFTCIGMEIAPVGDWYCTECREFEQRVKKEEEQPGPSERKVGTTPARRGPKKKRFN</sequence>
<reference evidence="12" key="1">
    <citation type="submission" date="2011-07" db="EMBL/GenBank/DDBJ databases">
        <authorList>
            <consortium name="Caenorhabditis brenneri Sequencing and Analysis Consortium"/>
            <person name="Wilson R.K."/>
        </authorList>
    </citation>
    <scope>NUCLEOTIDE SEQUENCE [LARGE SCALE GENOMIC DNA]</scope>
    <source>
        <strain evidence="12">PB2801</strain>
    </source>
</reference>
<feature type="binding site" evidence="7">
    <location>
        <position position="202"/>
    </location>
    <ligand>
        <name>Zn(2+)</name>
        <dbReference type="ChEBI" id="CHEBI:29105"/>
        <label>2</label>
    </ligand>
</feature>
<dbReference type="PANTHER" id="PTHR10333:SF107">
    <property type="entry name" value="ING FAMILY MEMBER LSY-13"/>
    <property type="match status" value="1"/>
</dbReference>
<keyword evidence="6" id="KW-0539">Nucleus</keyword>
<dbReference type="Gene3D" id="6.10.140.1740">
    <property type="match status" value="1"/>
</dbReference>
<dbReference type="InterPro" id="IPR001965">
    <property type="entry name" value="Znf_PHD"/>
</dbReference>
<feature type="compositionally biased region" description="Basic residues" evidence="9">
    <location>
        <begin position="142"/>
        <end position="152"/>
    </location>
</feature>
<evidence type="ECO:0000256" key="3">
    <source>
        <dbReference type="ARBA" id="ARBA00022723"/>
    </source>
</evidence>
<evidence type="ECO:0000256" key="8">
    <source>
        <dbReference type="PROSITE-ProRule" id="PRU00146"/>
    </source>
</evidence>
<dbReference type="AlphaFoldDB" id="G0MR14"/>
<keyword evidence="5 7" id="KW-0862">Zinc</keyword>
<dbReference type="HOGENOM" id="CLU_1116623_0_0_1"/>
<dbReference type="STRING" id="135651.G0MR14"/>
<dbReference type="SUPFAM" id="SSF57903">
    <property type="entry name" value="FYVE/PHD zinc finger"/>
    <property type="match status" value="1"/>
</dbReference>
<feature type="binding site" evidence="7">
    <location>
        <position position="208"/>
    </location>
    <ligand>
        <name>Zn(2+)</name>
        <dbReference type="ChEBI" id="CHEBI:29105"/>
        <label>1</label>
    </ligand>
</feature>
<feature type="region of interest" description="Disordered" evidence="9">
    <location>
        <begin position="234"/>
        <end position="263"/>
    </location>
</feature>
<keyword evidence="12" id="KW-1185">Reference proteome</keyword>
<proteinExistence type="inferred from homology"/>
<organism evidence="12">
    <name type="scientific">Caenorhabditis brenneri</name>
    <name type="common">Nematode worm</name>
    <dbReference type="NCBI Taxonomy" id="135651"/>
    <lineage>
        <taxon>Eukaryota</taxon>
        <taxon>Metazoa</taxon>
        <taxon>Ecdysozoa</taxon>
        <taxon>Nematoda</taxon>
        <taxon>Chromadorea</taxon>
        <taxon>Rhabditida</taxon>
        <taxon>Rhabditina</taxon>
        <taxon>Rhabditomorpha</taxon>
        <taxon>Rhabditoidea</taxon>
        <taxon>Rhabditidae</taxon>
        <taxon>Peloderinae</taxon>
        <taxon>Caenorhabditis</taxon>
    </lineage>
</organism>
<gene>
    <name evidence="11" type="primary">Cbn-lsy-13</name>
    <name evidence="11" type="ORF">CAEBREN_20668</name>
</gene>
<dbReference type="Proteomes" id="UP000008068">
    <property type="component" value="Unassembled WGS sequence"/>
</dbReference>
<evidence type="ECO:0000256" key="4">
    <source>
        <dbReference type="ARBA" id="ARBA00022771"/>
    </source>
</evidence>
<dbReference type="InParanoid" id="G0MR14"/>
<evidence type="ECO:0000256" key="1">
    <source>
        <dbReference type="ARBA" id="ARBA00004123"/>
    </source>
</evidence>
<keyword evidence="4 8" id="KW-0863">Zinc-finger</keyword>
<dbReference type="InterPro" id="IPR013083">
    <property type="entry name" value="Znf_RING/FYVE/PHD"/>
</dbReference>
<evidence type="ECO:0000256" key="6">
    <source>
        <dbReference type="ARBA" id="ARBA00023242"/>
    </source>
</evidence>
<dbReference type="PANTHER" id="PTHR10333">
    <property type="entry name" value="INHIBITOR OF GROWTH PROTEIN"/>
    <property type="match status" value="1"/>
</dbReference>
<dbReference type="PROSITE" id="PS50016">
    <property type="entry name" value="ZF_PHD_2"/>
    <property type="match status" value="1"/>
</dbReference>
<comment type="subcellular location">
    <subcellularLocation>
        <location evidence="1">Nucleus</location>
    </subcellularLocation>
</comment>
<keyword evidence="3 7" id="KW-0479">Metal-binding</keyword>